<proteinExistence type="predicted"/>
<dbReference type="InterPro" id="IPR006955">
    <property type="entry name" value="Uso1_p115_C"/>
</dbReference>
<dbReference type="GO" id="GO:0016787">
    <property type="term" value="F:hydrolase activity"/>
    <property type="evidence" value="ECO:0007669"/>
    <property type="project" value="InterPro"/>
</dbReference>
<accession>A0A183AQM1</accession>
<feature type="transmembrane region" description="Helical" evidence="6">
    <location>
        <begin position="627"/>
        <end position="647"/>
    </location>
</feature>
<evidence type="ECO:0000313" key="11">
    <source>
        <dbReference type="WBParaSite" id="ECPE_0000928401-mRNA-1"/>
    </source>
</evidence>
<sequence length="681" mass="76968">MCEDVQACKPAVTCRALKDVYFKKSKRRPTTTFSSGQQRINVSGNSLKDKLKRNSLLNTLDNRIGIDVILEHLNQLSKTDAFTLGARNPELEFRAASGLMFDYTFTRLFKRLEYEVMHTFQPVDDGSAPLLFDGNGGNASGTSSAADKQSLIAQYEQKLTRQEQELNSLRSRVGTLEQELSNARIPVKPVAPNHNLSAEHESLKDEVLQLRSQLAAAQDRLRILEERAVAAEQAKKTIRAEQDDLLLLMHDQDCKLERMRAQIRQLGGQVEDDESPAEDEVTPKGLVTPLGSASNTTHTLMPNGVANPVSGLVRIMWILDKDEVRILLVADPHVQVYHSLWYYLEFVAIVDSDWYLRRYFDNAIHWIQPSLVVFLGDLIDEGSTAPTNALFDAFDRFERIFMRSGAYLPTFLVPGDNDVGGEREDQLTEEKMARFRAHFVSYPRTRRVEFVRLFVDPLNTKWISPRFASNQSELISVFVSHFPMVTPYGMDPSPSLLRSEPSLIINGHDHVVCACMCAVLPIVFRRFASPVPGPNLALHMLCRQQSGRDANRIIPPEGHSLYTTPFRTDLNRSLHNGLTGREGRLVQFGVPSCSYRSGHSYLTAYGLLRLYRNRTVTYQLLALPNRWTILLCYACLICFLIVLRVACTKRRLKCWLGSVGFGLALSTPVLFTFACFFVIPF</sequence>
<dbReference type="GO" id="GO:0016192">
    <property type="term" value="P:vesicle-mediated transport"/>
    <property type="evidence" value="ECO:0007669"/>
    <property type="project" value="InterPro"/>
</dbReference>
<evidence type="ECO:0000256" key="4">
    <source>
        <dbReference type="ARBA" id="ARBA00023136"/>
    </source>
</evidence>
<protein>
    <submittedName>
        <fullName evidence="11">Metallophos domain-containing protein</fullName>
    </submittedName>
</protein>
<dbReference type="GO" id="GO:0006886">
    <property type="term" value="P:intracellular protein transport"/>
    <property type="evidence" value="ECO:0007669"/>
    <property type="project" value="InterPro"/>
</dbReference>
<evidence type="ECO:0000259" key="8">
    <source>
        <dbReference type="Pfam" id="PF04871"/>
    </source>
</evidence>
<dbReference type="AlphaFoldDB" id="A0A183AQM1"/>
<dbReference type="WBParaSite" id="ECPE_0000928401-mRNA-1">
    <property type="protein sequence ID" value="ECPE_0000928401-mRNA-1"/>
    <property type="gene ID" value="ECPE_0000928401"/>
</dbReference>
<evidence type="ECO:0000313" key="10">
    <source>
        <dbReference type="Proteomes" id="UP000272942"/>
    </source>
</evidence>
<keyword evidence="10" id="KW-1185">Reference proteome</keyword>
<dbReference type="Gene3D" id="1.25.10.10">
    <property type="entry name" value="Leucine-rich Repeat Variant"/>
    <property type="match status" value="1"/>
</dbReference>
<evidence type="ECO:0000256" key="6">
    <source>
        <dbReference type="SAM" id="Phobius"/>
    </source>
</evidence>
<feature type="transmembrane region" description="Helical" evidence="6">
    <location>
        <begin position="654"/>
        <end position="679"/>
    </location>
</feature>
<dbReference type="SUPFAM" id="SSF56300">
    <property type="entry name" value="Metallo-dependent phosphatases"/>
    <property type="match status" value="1"/>
</dbReference>
<dbReference type="GO" id="GO:0016020">
    <property type="term" value="C:membrane"/>
    <property type="evidence" value="ECO:0007669"/>
    <property type="project" value="UniProtKB-SubCell"/>
</dbReference>
<name>A0A183AQM1_9TREM</name>
<gene>
    <name evidence="9" type="ORF">ECPE_LOCUS9256</name>
</gene>
<dbReference type="InterPro" id="IPR033308">
    <property type="entry name" value="PGAP5/Cdc1/Ted1"/>
</dbReference>
<dbReference type="PANTHER" id="PTHR13315:SF4">
    <property type="entry name" value="METALLOPHOSPHOESTERASE, ISOFORM E"/>
    <property type="match status" value="1"/>
</dbReference>
<dbReference type="PANTHER" id="PTHR13315">
    <property type="entry name" value="METALLO PHOSPHOESTERASE RELATED"/>
    <property type="match status" value="1"/>
</dbReference>
<organism evidence="11">
    <name type="scientific">Echinostoma caproni</name>
    <dbReference type="NCBI Taxonomy" id="27848"/>
    <lineage>
        <taxon>Eukaryota</taxon>
        <taxon>Metazoa</taxon>
        <taxon>Spiralia</taxon>
        <taxon>Lophotrochozoa</taxon>
        <taxon>Platyhelminthes</taxon>
        <taxon>Trematoda</taxon>
        <taxon>Digenea</taxon>
        <taxon>Plagiorchiida</taxon>
        <taxon>Echinostomata</taxon>
        <taxon>Echinostomatoidea</taxon>
        <taxon>Echinostomatidae</taxon>
        <taxon>Echinostoma</taxon>
    </lineage>
</organism>
<dbReference type="InterPro" id="IPR029052">
    <property type="entry name" value="Metallo-depent_PP-like"/>
</dbReference>
<keyword evidence="2 6" id="KW-0812">Transmembrane</keyword>
<evidence type="ECO:0000256" key="3">
    <source>
        <dbReference type="ARBA" id="ARBA00022989"/>
    </source>
</evidence>
<dbReference type="EMBL" id="UZAN01047135">
    <property type="protein sequence ID" value="VDP85063.1"/>
    <property type="molecule type" value="Genomic_DNA"/>
</dbReference>
<comment type="subcellular location">
    <subcellularLocation>
        <location evidence="1">Membrane</location>
        <topology evidence="1">Multi-pass membrane protein</topology>
    </subcellularLocation>
</comment>
<evidence type="ECO:0000256" key="2">
    <source>
        <dbReference type="ARBA" id="ARBA00022692"/>
    </source>
</evidence>
<evidence type="ECO:0000256" key="5">
    <source>
        <dbReference type="SAM" id="Coils"/>
    </source>
</evidence>
<dbReference type="InterPro" id="IPR004843">
    <property type="entry name" value="Calcineurin-like_PHP"/>
</dbReference>
<dbReference type="Pfam" id="PF04871">
    <property type="entry name" value="Uso1_p115_C"/>
    <property type="match status" value="1"/>
</dbReference>
<evidence type="ECO:0000256" key="1">
    <source>
        <dbReference type="ARBA" id="ARBA00004141"/>
    </source>
</evidence>
<keyword evidence="3 6" id="KW-1133">Transmembrane helix</keyword>
<keyword evidence="4 6" id="KW-0472">Membrane</keyword>
<dbReference type="OrthoDB" id="5977743at2759"/>
<dbReference type="Proteomes" id="UP000272942">
    <property type="component" value="Unassembled WGS sequence"/>
</dbReference>
<evidence type="ECO:0000313" key="9">
    <source>
        <dbReference type="EMBL" id="VDP85063.1"/>
    </source>
</evidence>
<feature type="domain" description="Calcineurin-like phosphoesterase" evidence="7">
    <location>
        <begin position="325"/>
        <end position="511"/>
    </location>
</feature>
<feature type="coiled-coil region" evidence="5">
    <location>
        <begin position="145"/>
        <end position="241"/>
    </location>
</feature>
<dbReference type="InterPro" id="IPR011989">
    <property type="entry name" value="ARM-like"/>
</dbReference>
<feature type="domain" description="Uso1/p115-like vesicle tethering protein C-terminal" evidence="8">
    <location>
        <begin position="146"/>
        <end position="280"/>
    </location>
</feature>
<reference evidence="11" key="1">
    <citation type="submission" date="2016-06" db="UniProtKB">
        <authorList>
            <consortium name="WormBaseParasite"/>
        </authorList>
    </citation>
    <scope>IDENTIFICATION</scope>
</reference>
<dbReference type="Gene3D" id="3.60.21.10">
    <property type="match status" value="1"/>
</dbReference>
<evidence type="ECO:0000259" key="7">
    <source>
        <dbReference type="Pfam" id="PF00149"/>
    </source>
</evidence>
<keyword evidence="5" id="KW-0175">Coiled coil</keyword>
<dbReference type="Pfam" id="PF00149">
    <property type="entry name" value="Metallophos"/>
    <property type="match status" value="1"/>
</dbReference>
<dbReference type="GO" id="GO:0005783">
    <property type="term" value="C:endoplasmic reticulum"/>
    <property type="evidence" value="ECO:0007669"/>
    <property type="project" value="TreeGrafter"/>
</dbReference>
<reference evidence="9 10" key="2">
    <citation type="submission" date="2018-11" db="EMBL/GenBank/DDBJ databases">
        <authorList>
            <consortium name="Pathogen Informatics"/>
        </authorList>
    </citation>
    <scope>NUCLEOTIDE SEQUENCE [LARGE SCALE GENOMIC DNA]</scope>
    <source>
        <strain evidence="9 10">Egypt</strain>
    </source>
</reference>
<dbReference type="GO" id="GO:0006506">
    <property type="term" value="P:GPI anchor biosynthetic process"/>
    <property type="evidence" value="ECO:0007669"/>
    <property type="project" value="InterPro"/>
</dbReference>